<evidence type="ECO:0000313" key="6">
    <source>
        <dbReference type="Proteomes" id="UP001595867"/>
    </source>
</evidence>
<dbReference type="InterPro" id="IPR000182">
    <property type="entry name" value="GNAT_dom"/>
</dbReference>
<dbReference type="Pfam" id="PF13302">
    <property type="entry name" value="Acetyltransf_3"/>
    <property type="match status" value="1"/>
</dbReference>
<gene>
    <name evidence="5" type="ORF">ACFO0C_25780</name>
</gene>
<feature type="domain" description="N-acetyltransferase" evidence="4">
    <location>
        <begin position="4"/>
        <end position="172"/>
    </location>
</feature>
<keyword evidence="1 5" id="KW-0808">Transferase</keyword>
<dbReference type="GO" id="GO:0016746">
    <property type="term" value="F:acyltransferase activity"/>
    <property type="evidence" value="ECO:0007669"/>
    <property type="project" value="UniProtKB-KW"/>
</dbReference>
<dbReference type="Proteomes" id="UP001595867">
    <property type="component" value="Unassembled WGS sequence"/>
</dbReference>
<protein>
    <submittedName>
        <fullName evidence="5">GNAT family N-acetyltransferase</fullName>
        <ecNumber evidence="5">2.3.-.-</ecNumber>
    </submittedName>
</protein>
<comment type="caution">
    <text evidence="5">The sequence shown here is derived from an EMBL/GenBank/DDBJ whole genome shotgun (WGS) entry which is preliminary data.</text>
</comment>
<evidence type="ECO:0000259" key="4">
    <source>
        <dbReference type="PROSITE" id="PS51186"/>
    </source>
</evidence>
<dbReference type="EMBL" id="JBHSBL010000019">
    <property type="protein sequence ID" value="MFC4068352.1"/>
    <property type="molecule type" value="Genomic_DNA"/>
</dbReference>
<name>A0ABV8IZD9_9ACTN</name>
<dbReference type="Gene3D" id="3.40.630.30">
    <property type="match status" value="1"/>
</dbReference>
<dbReference type="PANTHER" id="PTHR43792:SF8">
    <property type="entry name" value="[RIBOSOMAL PROTEIN US5]-ALANINE N-ACETYLTRANSFERASE"/>
    <property type="match status" value="1"/>
</dbReference>
<dbReference type="PROSITE" id="PS51186">
    <property type="entry name" value="GNAT"/>
    <property type="match status" value="1"/>
</dbReference>
<dbReference type="InterPro" id="IPR016181">
    <property type="entry name" value="Acyl_CoA_acyltransferase"/>
</dbReference>
<sequence>MPDIVMRSLREEDAAAVLDAHLRNRAYLAPFEPPRSESFFTLDGQRDRMRSIVARERAGELATRAMIRGDRVVGYASFADLTPSPRCGATIGYWVDPGEQGRGLATAAVADLLVIAADRGVHRMEAATAPTNTGSQKVLTKNGFVHYGTAHSHLFLNGAWQDSHLFERILNDDPPGT</sequence>
<keyword evidence="6" id="KW-1185">Reference proteome</keyword>
<evidence type="ECO:0000313" key="5">
    <source>
        <dbReference type="EMBL" id="MFC4068352.1"/>
    </source>
</evidence>
<dbReference type="RefSeq" id="WP_378069252.1">
    <property type="nucleotide sequence ID" value="NZ_JBHSBL010000019.1"/>
</dbReference>
<dbReference type="PANTHER" id="PTHR43792">
    <property type="entry name" value="GNAT FAMILY, PUTATIVE (AFU_ORTHOLOGUE AFUA_3G00765)-RELATED-RELATED"/>
    <property type="match status" value="1"/>
</dbReference>
<dbReference type="SUPFAM" id="SSF55729">
    <property type="entry name" value="Acyl-CoA N-acyltransferases (Nat)"/>
    <property type="match status" value="1"/>
</dbReference>
<reference evidence="6" key="1">
    <citation type="journal article" date="2019" name="Int. J. Syst. Evol. Microbiol.">
        <title>The Global Catalogue of Microorganisms (GCM) 10K type strain sequencing project: providing services to taxonomists for standard genome sequencing and annotation.</title>
        <authorList>
            <consortium name="The Broad Institute Genomics Platform"/>
            <consortium name="The Broad Institute Genome Sequencing Center for Infectious Disease"/>
            <person name="Wu L."/>
            <person name="Ma J."/>
        </authorList>
    </citation>
    <scope>NUCLEOTIDE SEQUENCE [LARGE SCALE GENOMIC DNA]</scope>
    <source>
        <strain evidence="6">TBRC 5832</strain>
    </source>
</reference>
<organism evidence="5 6">
    <name type="scientific">Actinoplanes subglobosus</name>
    <dbReference type="NCBI Taxonomy" id="1547892"/>
    <lineage>
        <taxon>Bacteria</taxon>
        <taxon>Bacillati</taxon>
        <taxon>Actinomycetota</taxon>
        <taxon>Actinomycetes</taxon>
        <taxon>Micromonosporales</taxon>
        <taxon>Micromonosporaceae</taxon>
        <taxon>Actinoplanes</taxon>
    </lineage>
</organism>
<evidence type="ECO:0000256" key="1">
    <source>
        <dbReference type="ARBA" id="ARBA00022679"/>
    </source>
</evidence>
<dbReference type="EC" id="2.3.-.-" evidence="5"/>
<comment type="similarity">
    <text evidence="3">Belongs to the acetyltransferase family. RimJ subfamily.</text>
</comment>
<proteinExistence type="inferred from homology"/>
<keyword evidence="2 5" id="KW-0012">Acyltransferase</keyword>
<dbReference type="CDD" id="cd04301">
    <property type="entry name" value="NAT_SF"/>
    <property type="match status" value="1"/>
</dbReference>
<dbReference type="InterPro" id="IPR051531">
    <property type="entry name" value="N-acetyltransferase"/>
</dbReference>
<evidence type="ECO:0000256" key="3">
    <source>
        <dbReference type="ARBA" id="ARBA00038502"/>
    </source>
</evidence>
<evidence type="ECO:0000256" key="2">
    <source>
        <dbReference type="ARBA" id="ARBA00023315"/>
    </source>
</evidence>
<accession>A0ABV8IZD9</accession>